<reference evidence="1 2" key="1">
    <citation type="journal article" date="2005" name="BMC Genomics">
        <title>Bacterial genome adaptation to niches: divergence of the potential virulence genes in three Burkholderia species of different survival strategies.</title>
        <authorList>
            <person name="Kim H.S."/>
            <person name="Schell M.A."/>
            <person name="Yu Y."/>
            <person name="Ulrich R.L."/>
            <person name="Sarria S.H."/>
            <person name="Nierman W.C."/>
            <person name="DeShazer D."/>
        </authorList>
    </citation>
    <scope>NUCLEOTIDE SEQUENCE [LARGE SCALE GENOMIC DNA]</scope>
    <source>
        <strain evidence="2">ATCC 700388 / DSM 13276 / CCUG 48851 / CIP 106301 / E264</strain>
    </source>
</reference>
<name>Q2T023_BURTA</name>
<proteinExistence type="predicted"/>
<sequence>MVDSIAMVRLTPGTVTAVFALGYDVAGDGGGGDYYPDRGDTSTPDDGGSCLISSIDGTRFKLRSHSFISSKQMGVFPTKSPAWNTQQMQNGLNTAFGKFLFDCRTNSDIIKINGPLTVPIQKEIASNTRWAGTLQQTALDQPIFVVPAGSSDVSINDIHLSYDGTPVSGADAIQLNGCFAFAARNIWISSCWNGIFANLGGNHELFGLRIFG</sequence>
<organism evidence="1 2">
    <name type="scientific">Burkholderia thailandensis (strain ATCC 700388 / DSM 13276 / CCUG 48851 / CIP 106301 / E264)</name>
    <dbReference type="NCBI Taxonomy" id="271848"/>
    <lineage>
        <taxon>Bacteria</taxon>
        <taxon>Pseudomonadati</taxon>
        <taxon>Pseudomonadota</taxon>
        <taxon>Betaproteobacteria</taxon>
        <taxon>Burkholderiales</taxon>
        <taxon>Burkholderiaceae</taxon>
        <taxon>Burkholderia</taxon>
        <taxon>pseudomallei group</taxon>
    </lineage>
</organism>
<dbReference type="GeneID" id="45120675"/>
<evidence type="ECO:0000313" key="1">
    <source>
        <dbReference type="EMBL" id="ABC37874.1"/>
    </source>
</evidence>
<dbReference type="KEGG" id="bte:BTH_I0920"/>
<dbReference type="RefSeq" id="WP_009892403.1">
    <property type="nucleotide sequence ID" value="NC_007651.1"/>
</dbReference>
<gene>
    <name evidence="1" type="ordered locus">BTH_I0920</name>
</gene>
<keyword evidence="2" id="KW-1185">Reference proteome</keyword>
<evidence type="ECO:0000313" key="2">
    <source>
        <dbReference type="Proteomes" id="UP000001930"/>
    </source>
</evidence>
<dbReference type="AlphaFoldDB" id="Q2T023"/>
<protein>
    <submittedName>
        <fullName evidence="1">Uncharacterized protein</fullName>
    </submittedName>
</protein>
<dbReference type="Proteomes" id="UP000001930">
    <property type="component" value="Chromosome I"/>
</dbReference>
<dbReference type="EMBL" id="CP000086">
    <property type="protein sequence ID" value="ABC37874.1"/>
    <property type="molecule type" value="Genomic_DNA"/>
</dbReference>
<accession>Q2T023</accession>
<dbReference type="HOGENOM" id="CLU_1118527_0_0_4"/>